<evidence type="ECO:0000313" key="3">
    <source>
        <dbReference type="Proteomes" id="UP001521785"/>
    </source>
</evidence>
<comment type="caution">
    <text evidence="2">The sequence shown here is derived from an EMBL/GenBank/DDBJ whole genome shotgun (WGS) entry which is preliminary data.</text>
</comment>
<name>A0ABR3R768_9PLEO</name>
<evidence type="ECO:0008006" key="4">
    <source>
        <dbReference type="Google" id="ProtNLM"/>
    </source>
</evidence>
<accession>A0ABR3R768</accession>
<dbReference type="PANTHER" id="PTHR34853">
    <property type="match status" value="1"/>
</dbReference>
<protein>
    <recommendedName>
        <fullName evidence="4">LIP-domain-containing protein</fullName>
    </recommendedName>
</protein>
<gene>
    <name evidence="2" type="ORF">SLS60_007622</name>
</gene>
<dbReference type="EMBL" id="JAKJXO020000010">
    <property type="protein sequence ID" value="KAL1599817.1"/>
    <property type="molecule type" value="Genomic_DNA"/>
</dbReference>
<dbReference type="SUPFAM" id="SSF53474">
    <property type="entry name" value="alpha/beta-Hydrolases"/>
    <property type="match status" value="1"/>
</dbReference>
<keyword evidence="1" id="KW-0378">Hydrolase</keyword>
<sequence>MPDHEGPTASFAMGISEGHATLDSIRAILSSGLLPKNTHTKYAMWGYSGGSVASEWASELQEQYAPELSFSGMAIGGCVPNITETRNNLTGTAYAGLLPGAYLGLTSQDNEARAYLVSRLKTSGPYNATAFLADLNLTVTQAFATYAGQDVYSYFINGRADLEDPILTKIVDRNWYQGYHGVPQMPTFVYKAIGDEFSTVKSTDALVERWCGTGVDVEYQRNTVGNHLTEITNGKTRALKWLADVFEGTETVGGCSVKNVTVDVTSSAS</sequence>
<proteinExistence type="predicted"/>
<evidence type="ECO:0000313" key="2">
    <source>
        <dbReference type="EMBL" id="KAL1599817.1"/>
    </source>
</evidence>
<dbReference type="Proteomes" id="UP001521785">
    <property type="component" value="Unassembled WGS sequence"/>
</dbReference>
<dbReference type="Pfam" id="PF03583">
    <property type="entry name" value="LIP"/>
    <property type="match status" value="1"/>
</dbReference>
<dbReference type="InterPro" id="IPR029058">
    <property type="entry name" value="AB_hydrolase_fold"/>
</dbReference>
<reference evidence="2 3" key="1">
    <citation type="submission" date="2024-02" db="EMBL/GenBank/DDBJ databases">
        <title>De novo assembly and annotation of 12 fungi associated with fruit tree decline syndrome in Ontario, Canada.</title>
        <authorList>
            <person name="Sulman M."/>
            <person name="Ellouze W."/>
            <person name="Ilyukhin E."/>
        </authorList>
    </citation>
    <scope>NUCLEOTIDE SEQUENCE [LARGE SCALE GENOMIC DNA]</scope>
    <source>
        <strain evidence="2 3">M42-189</strain>
    </source>
</reference>
<dbReference type="Gene3D" id="3.40.50.1820">
    <property type="entry name" value="alpha/beta hydrolase"/>
    <property type="match status" value="2"/>
</dbReference>
<dbReference type="InterPro" id="IPR005152">
    <property type="entry name" value="Lipase_secreted"/>
</dbReference>
<evidence type="ECO:0000256" key="1">
    <source>
        <dbReference type="ARBA" id="ARBA00022801"/>
    </source>
</evidence>
<keyword evidence="3" id="KW-1185">Reference proteome</keyword>
<organism evidence="2 3">
    <name type="scientific">Paraconiothyrium brasiliense</name>
    <dbReference type="NCBI Taxonomy" id="300254"/>
    <lineage>
        <taxon>Eukaryota</taxon>
        <taxon>Fungi</taxon>
        <taxon>Dikarya</taxon>
        <taxon>Ascomycota</taxon>
        <taxon>Pezizomycotina</taxon>
        <taxon>Dothideomycetes</taxon>
        <taxon>Pleosporomycetidae</taxon>
        <taxon>Pleosporales</taxon>
        <taxon>Massarineae</taxon>
        <taxon>Didymosphaeriaceae</taxon>
        <taxon>Paraconiothyrium</taxon>
    </lineage>
</organism>
<dbReference type="PANTHER" id="PTHR34853:SF5">
    <property type="entry name" value="LIP-DOMAIN-CONTAINING PROTEIN-RELATED"/>
    <property type="match status" value="1"/>
</dbReference>